<dbReference type="STRING" id="1423806.FD15_GL001356"/>
<evidence type="ECO:0000313" key="1">
    <source>
        <dbReference type="EMBL" id="KRN06160.1"/>
    </source>
</evidence>
<accession>A0A0R2DQ16</accession>
<evidence type="ECO:0000313" key="2">
    <source>
        <dbReference type="Proteomes" id="UP000050961"/>
    </source>
</evidence>
<protein>
    <submittedName>
        <fullName evidence="1">Bifunctional glutamate--cysteine ligase glutathione synthetase</fullName>
    </submittedName>
</protein>
<dbReference type="InterPro" id="IPR006334">
    <property type="entry name" value="Glut_cys_ligase"/>
</dbReference>
<dbReference type="eggNOG" id="COG2918">
    <property type="taxonomic scope" value="Bacteria"/>
</dbReference>
<name>A0A0R2DQ16_9LACO</name>
<reference evidence="1 2" key="1">
    <citation type="journal article" date="2015" name="Genome Announc.">
        <title>Expanding the biotechnology potential of lactobacilli through comparative genomics of 213 strains and associated genera.</title>
        <authorList>
            <person name="Sun Z."/>
            <person name="Harris H.M."/>
            <person name="McCann A."/>
            <person name="Guo C."/>
            <person name="Argimon S."/>
            <person name="Zhang W."/>
            <person name="Yang X."/>
            <person name="Jeffery I.B."/>
            <person name="Cooney J.C."/>
            <person name="Kagawa T.F."/>
            <person name="Liu W."/>
            <person name="Song Y."/>
            <person name="Salvetti E."/>
            <person name="Wrobel A."/>
            <person name="Rasinkangas P."/>
            <person name="Parkhill J."/>
            <person name="Rea M.C."/>
            <person name="O'Sullivan O."/>
            <person name="Ritari J."/>
            <person name="Douillard F.P."/>
            <person name="Paul Ross R."/>
            <person name="Yang R."/>
            <person name="Briner A.E."/>
            <person name="Felis G.E."/>
            <person name="de Vos W.M."/>
            <person name="Barrangou R."/>
            <person name="Klaenhammer T.R."/>
            <person name="Caufield P.W."/>
            <person name="Cui Y."/>
            <person name="Zhang H."/>
            <person name="O'Toole P.W."/>
        </authorList>
    </citation>
    <scope>NUCLEOTIDE SEQUENCE [LARGE SCALE GENOMIC DNA]</scope>
    <source>
        <strain evidence="1 2">DSM 21376</strain>
    </source>
</reference>
<dbReference type="PANTHER" id="PTHR38761">
    <property type="entry name" value="GLUTAMATE--CYSTEINE LIGASE"/>
    <property type="match status" value="1"/>
</dbReference>
<dbReference type="SUPFAM" id="SSF56059">
    <property type="entry name" value="Glutathione synthetase ATP-binding domain-like"/>
    <property type="match status" value="1"/>
</dbReference>
<dbReference type="PATRIC" id="fig|1423806.3.peg.1377"/>
<dbReference type="GO" id="GO:0006750">
    <property type="term" value="P:glutathione biosynthetic process"/>
    <property type="evidence" value="ECO:0007669"/>
    <property type="project" value="InterPro"/>
</dbReference>
<comment type="caution">
    <text evidence="1">The sequence shown here is derived from an EMBL/GenBank/DDBJ whole genome shotgun (WGS) entry which is preliminary data.</text>
</comment>
<dbReference type="AlphaFoldDB" id="A0A0R2DQ16"/>
<proteinExistence type="predicted"/>
<dbReference type="GO" id="GO:0046872">
    <property type="term" value="F:metal ion binding"/>
    <property type="evidence" value="ECO:0007669"/>
    <property type="project" value="TreeGrafter"/>
</dbReference>
<keyword evidence="2" id="KW-1185">Reference proteome</keyword>
<dbReference type="InterPro" id="IPR014746">
    <property type="entry name" value="Gln_synth/guanido_kin_cat_dom"/>
</dbReference>
<dbReference type="GO" id="GO:0004357">
    <property type="term" value="F:glutamate-cysteine ligase activity"/>
    <property type="evidence" value="ECO:0007669"/>
    <property type="project" value="InterPro"/>
</dbReference>
<dbReference type="PANTHER" id="PTHR38761:SF1">
    <property type="entry name" value="GLUTAMATE--CYSTEINE LIGASE"/>
    <property type="match status" value="1"/>
</dbReference>
<dbReference type="GO" id="GO:0005829">
    <property type="term" value="C:cytosol"/>
    <property type="evidence" value="ECO:0007669"/>
    <property type="project" value="TreeGrafter"/>
</dbReference>
<dbReference type="Proteomes" id="UP000050961">
    <property type="component" value="Unassembled WGS sequence"/>
</dbReference>
<dbReference type="Gene3D" id="3.30.590.20">
    <property type="match status" value="1"/>
</dbReference>
<gene>
    <name evidence="1" type="ORF">FD15_GL001356</name>
</gene>
<dbReference type="SUPFAM" id="SSF55931">
    <property type="entry name" value="Glutamine synthetase/guanido kinase"/>
    <property type="match status" value="1"/>
</dbReference>
<keyword evidence="1" id="KW-0436">Ligase</keyword>
<dbReference type="eggNOG" id="COG0189">
    <property type="taxonomic scope" value="Bacteria"/>
</dbReference>
<sequence length="707" mass="78885">MNKYMLELDEIGKQIVKNNFSAAFNAVKWQVKRTWRVAPTVSGRAVDTKKIKDIQLSKCCKYKIAENIISLQNDGWYSKESLQKRMLLDQYLLQENLGANNILWPMSVVESGTEKVLGGVKVRLQLPEELLLELYKSKFEQLKIDYIGFRNQVYMKILQQFANYRWLLTYLTGATPFGEGANASPVRSQSECCSIPVLKAADQVDYRSLQSYLQNSQYRQTRKTDGVTVASSFENEVEMLQKGIHYLEIPHLDLDPFAITGIRPEILDLLEALAAFFIATPGIRNEEMAATLQKNRQLNQQIAHENPFSATECQLQAQKTLNKLQRFVQAVGLGELEQSLDKAIALSKAPTETPSAKLLRGHAGRPMTTSAQQLAVRNGTSNESLLDHSELRILDDNSRLVLCAAFKLGVSYSVVSSQDKLIKVGNTMLECGIQTEDSSAVMQKVWSNRQLSKKIAAAAGYTVPTQWNVSQKSEIAKVYQEVKGAAIAIKNNRTSGTHVFRVPPTQKLFAQTVKQYLTLAAPCLVEQVVTGAPYTALLVGGKVVSLVERIPQNIVGNGRSTIKQLIQNKENERKKLGRCFDFGEIQKKSLAEQGRTLTDVLPRGVQLYLRYDASTKTGADYLEVRAETDVSYLQRLEELAGLLKMSSGSLDVLISNIYQPLASDAEKGQFVFLNAHAFPQLSKHQHTLLKETQAIAESIVKNAVSLK</sequence>
<organism evidence="1 2">
    <name type="scientific">Liquorilactobacillus sucicola DSM 21376 = JCM 15457</name>
    <dbReference type="NCBI Taxonomy" id="1423806"/>
    <lineage>
        <taxon>Bacteria</taxon>
        <taxon>Bacillati</taxon>
        <taxon>Bacillota</taxon>
        <taxon>Bacilli</taxon>
        <taxon>Lactobacillales</taxon>
        <taxon>Lactobacillaceae</taxon>
        <taxon>Liquorilactobacillus</taxon>
    </lineage>
</organism>
<dbReference type="EMBL" id="AYZF01000013">
    <property type="protein sequence ID" value="KRN06160.1"/>
    <property type="molecule type" value="Genomic_DNA"/>
</dbReference>